<evidence type="ECO:0000313" key="2">
    <source>
        <dbReference type="Proteomes" id="UP000887458"/>
    </source>
</evidence>
<reference evidence="1 2" key="2">
    <citation type="journal article" date="2022" name="Mol. Biol. Evol.">
        <title>Comparative Genomics Reveals Insights into the Divergent Evolution of Astigmatic Mites and Household Pest Adaptations.</title>
        <authorList>
            <person name="Xiong Q."/>
            <person name="Wan A.T."/>
            <person name="Liu X."/>
            <person name="Fung C.S."/>
            <person name="Xiao X."/>
            <person name="Malainual N."/>
            <person name="Hou J."/>
            <person name="Wang L."/>
            <person name="Wang M."/>
            <person name="Yang K.Y."/>
            <person name="Cui Y."/>
            <person name="Leung E.L."/>
            <person name="Nong W."/>
            <person name="Shin S.K."/>
            <person name="Au S.W."/>
            <person name="Jeong K.Y."/>
            <person name="Chew F.T."/>
            <person name="Hui J.H."/>
            <person name="Leung T.F."/>
            <person name="Tungtrongchitr A."/>
            <person name="Zhong N."/>
            <person name="Liu Z."/>
            <person name="Tsui S.K."/>
        </authorList>
    </citation>
    <scope>NUCLEOTIDE SEQUENCE [LARGE SCALE GENOMIC DNA]</scope>
    <source>
        <strain evidence="1">Derp</strain>
    </source>
</reference>
<name>A0ABQ8JLU6_DERPT</name>
<proteinExistence type="predicted"/>
<dbReference type="Proteomes" id="UP000887458">
    <property type="component" value="Unassembled WGS sequence"/>
</dbReference>
<dbReference type="EMBL" id="NJHN03000031">
    <property type="protein sequence ID" value="KAH9423589.1"/>
    <property type="molecule type" value="Genomic_DNA"/>
</dbReference>
<comment type="caution">
    <text evidence="1">The sequence shown here is derived from an EMBL/GenBank/DDBJ whole genome shotgun (WGS) entry which is preliminary data.</text>
</comment>
<sequence>MVMNQIHNQDIYQLDKDQHQILCGCIIAPIIPTACNNAFLLQPLQYGNAEPMTISLISAITPHCISDSILPGSRYAIDINKPGPITIRKTETKMY</sequence>
<organism evidence="1 2">
    <name type="scientific">Dermatophagoides pteronyssinus</name>
    <name type="common">European house dust mite</name>
    <dbReference type="NCBI Taxonomy" id="6956"/>
    <lineage>
        <taxon>Eukaryota</taxon>
        <taxon>Metazoa</taxon>
        <taxon>Ecdysozoa</taxon>
        <taxon>Arthropoda</taxon>
        <taxon>Chelicerata</taxon>
        <taxon>Arachnida</taxon>
        <taxon>Acari</taxon>
        <taxon>Acariformes</taxon>
        <taxon>Sarcoptiformes</taxon>
        <taxon>Astigmata</taxon>
        <taxon>Psoroptidia</taxon>
        <taxon>Analgoidea</taxon>
        <taxon>Pyroglyphidae</taxon>
        <taxon>Dermatophagoidinae</taxon>
        <taxon>Dermatophagoides</taxon>
    </lineage>
</organism>
<accession>A0ABQ8JLU6</accession>
<gene>
    <name evidence="1" type="ORF">DERP_005169</name>
</gene>
<evidence type="ECO:0000313" key="1">
    <source>
        <dbReference type="EMBL" id="KAH9423589.1"/>
    </source>
</evidence>
<keyword evidence="2" id="KW-1185">Reference proteome</keyword>
<reference evidence="1 2" key="1">
    <citation type="journal article" date="2018" name="J. Allergy Clin. Immunol.">
        <title>High-quality assembly of Dermatophagoides pteronyssinus genome and transcriptome reveals a wide range of novel allergens.</title>
        <authorList>
            <person name="Liu X.Y."/>
            <person name="Yang K.Y."/>
            <person name="Wang M.Q."/>
            <person name="Kwok J.S."/>
            <person name="Zeng X."/>
            <person name="Yang Z."/>
            <person name="Xiao X.J."/>
            <person name="Lau C.P."/>
            <person name="Li Y."/>
            <person name="Huang Z.M."/>
            <person name="Ba J.G."/>
            <person name="Yim A.K."/>
            <person name="Ouyang C.Y."/>
            <person name="Ngai S.M."/>
            <person name="Chan T.F."/>
            <person name="Leung E.L."/>
            <person name="Liu L."/>
            <person name="Liu Z.G."/>
            <person name="Tsui S.K."/>
        </authorList>
    </citation>
    <scope>NUCLEOTIDE SEQUENCE [LARGE SCALE GENOMIC DNA]</scope>
    <source>
        <strain evidence="1">Derp</strain>
    </source>
</reference>
<protein>
    <submittedName>
        <fullName evidence="1">Uncharacterized protein</fullName>
    </submittedName>
</protein>